<name>A0ABM1C1R6_LIMPO</name>
<reference evidence="14" key="1">
    <citation type="submission" date="2025-08" db="UniProtKB">
        <authorList>
            <consortium name="RefSeq"/>
        </authorList>
    </citation>
    <scope>IDENTIFICATION</scope>
    <source>
        <tissue evidence="14">Muscle</tissue>
    </source>
</reference>
<dbReference type="PANTHER" id="PTHR21092:SF0">
    <property type="entry name" value="NICASTRIN"/>
    <property type="match status" value="1"/>
</dbReference>
<evidence type="ECO:0000256" key="1">
    <source>
        <dbReference type="ARBA" id="ARBA00004479"/>
    </source>
</evidence>
<evidence type="ECO:0000256" key="3">
    <source>
        <dbReference type="ARBA" id="ARBA00015303"/>
    </source>
</evidence>
<feature type="compositionally biased region" description="Basic and acidic residues" evidence="10">
    <location>
        <begin position="112"/>
        <end position="121"/>
    </location>
</feature>
<comment type="similarity">
    <text evidence="2">Belongs to the nicastrin family.</text>
</comment>
<feature type="domain" description="Nicastrin small lobe" evidence="12">
    <location>
        <begin position="37"/>
        <end position="136"/>
    </location>
</feature>
<keyword evidence="4" id="KW-0812">Transmembrane</keyword>
<accession>A0ABM1C1R6</accession>
<dbReference type="RefSeq" id="XP_013792714.2">
    <property type="nucleotide sequence ID" value="XM_013937260.2"/>
</dbReference>
<feature type="signal peptide" evidence="11">
    <location>
        <begin position="1"/>
        <end position="20"/>
    </location>
</feature>
<dbReference type="Proteomes" id="UP000694941">
    <property type="component" value="Unplaced"/>
</dbReference>
<evidence type="ECO:0000313" key="14">
    <source>
        <dbReference type="RefSeq" id="XP_013792714.2"/>
    </source>
</evidence>
<dbReference type="PANTHER" id="PTHR21092">
    <property type="entry name" value="NICASTRIN"/>
    <property type="match status" value="1"/>
</dbReference>
<sequence>MTALKVVYTFTLMFFIGTEAVRTRLKIYENIQGDMFCFRRMNATHQFGCGSASGGNVGVIQLVENSEDLQKILDTGTNPPYIAAIIESFFNMGNMTLLKNSDRVTGVMVLKESEERPERGFSPDQSCPNQRFGKYEQTYR</sequence>
<feature type="chain" id="PRO_5046178742" description="Nicastrin" evidence="11">
    <location>
        <begin position="21"/>
        <end position="140"/>
    </location>
</feature>
<keyword evidence="6" id="KW-0914">Notch signaling pathway</keyword>
<evidence type="ECO:0000256" key="5">
    <source>
        <dbReference type="ARBA" id="ARBA00022729"/>
    </source>
</evidence>
<keyword evidence="7" id="KW-1133">Transmembrane helix</keyword>
<evidence type="ECO:0000313" key="13">
    <source>
        <dbReference type="Proteomes" id="UP000694941"/>
    </source>
</evidence>
<evidence type="ECO:0000256" key="10">
    <source>
        <dbReference type="SAM" id="MobiDB-lite"/>
    </source>
</evidence>
<keyword evidence="9" id="KW-0325">Glycoprotein</keyword>
<dbReference type="Pfam" id="PF18266">
    <property type="entry name" value="Ncstrn_small"/>
    <property type="match status" value="1"/>
</dbReference>
<protein>
    <recommendedName>
        <fullName evidence="3">Nicastrin</fullName>
    </recommendedName>
</protein>
<dbReference type="InterPro" id="IPR041084">
    <property type="entry name" value="Ncstrn_small"/>
</dbReference>
<organism evidence="13 14">
    <name type="scientific">Limulus polyphemus</name>
    <name type="common">Atlantic horseshoe crab</name>
    <dbReference type="NCBI Taxonomy" id="6850"/>
    <lineage>
        <taxon>Eukaryota</taxon>
        <taxon>Metazoa</taxon>
        <taxon>Ecdysozoa</taxon>
        <taxon>Arthropoda</taxon>
        <taxon>Chelicerata</taxon>
        <taxon>Merostomata</taxon>
        <taxon>Xiphosura</taxon>
        <taxon>Limulidae</taxon>
        <taxon>Limulus</taxon>
    </lineage>
</organism>
<evidence type="ECO:0000256" key="7">
    <source>
        <dbReference type="ARBA" id="ARBA00022989"/>
    </source>
</evidence>
<dbReference type="GeneID" id="106476615"/>
<evidence type="ECO:0000256" key="9">
    <source>
        <dbReference type="ARBA" id="ARBA00023180"/>
    </source>
</evidence>
<evidence type="ECO:0000259" key="12">
    <source>
        <dbReference type="Pfam" id="PF18266"/>
    </source>
</evidence>
<evidence type="ECO:0000256" key="2">
    <source>
        <dbReference type="ARBA" id="ARBA00007717"/>
    </source>
</evidence>
<evidence type="ECO:0000256" key="6">
    <source>
        <dbReference type="ARBA" id="ARBA00022976"/>
    </source>
</evidence>
<gene>
    <name evidence="14" type="primary">LOC106476615</name>
</gene>
<feature type="region of interest" description="Disordered" evidence="10">
    <location>
        <begin position="112"/>
        <end position="140"/>
    </location>
</feature>
<keyword evidence="5 11" id="KW-0732">Signal</keyword>
<keyword evidence="13" id="KW-1185">Reference proteome</keyword>
<dbReference type="InterPro" id="IPR008710">
    <property type="entry name" value="Nicastrin"/>
</dbReference>
<feature type="non-terminal residue" evidence="14">
    <location>
        <position position="140"/>
    </location>
</feature>
<evidence type="ECO:0000256" key="4">
    <source>
        <dbReference type="ARBA" id="ARBA00022692"/>
    </source>
</evidence>
<proteinExistence type="inferred from homology"/>
<evidence type="ECO:0000256" key="11">
    <source>
        <dbReference type="SAM" id="SignalP"/>
    </source>
</evidence>
<evidence type="ECO:0000256" key="8">
    <source>
        <dbReference type="ARBA" id="ARBA00023136"/>
    </source>
</evidence>
<comment type="subcellular location">
    <subcellularLocation>
        <location evidence="1">Membrane</location>
        <topology evidence="1">Single-pass type I membrane protein</topology>
    </subcellularLocation>
</comment>
<keyword evidence="8" id="KW-0472">Membrane</keyword>